<reference evidence="1 2" key="1">
    <citation type="journal article" date="2014" name="Genome Announc.">
        <title>Draft Genome Sequence of the Carrageenan-Degrading Bacterium Cellulophaga sp. Strain KL-A, Isolated from Decaying Marine Algae.</title>
        <authorList>
            <person name="Shan D."/>
            <person name="Ying J."/>
            <person name="Li X."/>
            <person name="Gao Z."/>
            <person name="Wei G."/>
            <person name="Shao Z."/>
        </authorList>
    </citation>
    <scope>NUCLEOTIDE SEQUENCE [LARGE SCALE GENOMIC DNA]</scope>
    <source>
        <strain evidence="1 2">KL-A</strain>
    </source>
</reference>
<accession>A0ABN0RQU6</accession>
<dbReference type="Proteomes" id="UP000019275">
    <property type="component" value="Unassembled WGS sequence"/>
</dbReference>
<keyword evidence="2" id="KW-1185">Reference proteome</keyword>
<evidence type="ECO:0000313" key="1">
    <source>
        <dbReference type="EMBL" id="EWH14223.1"/>
    </source>
</evidence>
<proteinExistence type="predicted"/>
<organism evidence="1 2">
    <name type="scientific">Cellulophaga geojensis KL-A</name>
    <dbReference type="NCBI Taxonomy" id="1328323"/>
    <lineage>
        <taxon>Bacteria</taxon>
        <taxon>Pseudomonadati</taxon>
        <taxon>Bacteroidota</taxon>
        <taxon>Flavobacteriia</taxon>
        <taxon>Flavobacteriales</taxon>
        <taxon>Flavobacteriaceae</taxon>
        <taxon>Cellulophaga</taxon>
    </lineage>
</organism>
<gene>
    <name evidence="1" type="ORF">KLA_06117</name>
</gene>
<dbReference type="Pfam" id="PF20050">
    <property type="entry name" value="DUF6452"/>
    <property type="match status" value="1"/>
</dbReference>
<dbReference type="EMBL" id="ARZX01000005">
    <property type="protein sequence ID" value="EWH14223.1"/>
    <property type="molecule type" value="Genomic_DNA"/>
</dbReference>
<evidence type="ECO:0000313" key="2">
    <source>
        <dbReference type="Proteomes" id="UP000019275"/>
    </source>
</evidence>
<name>A0ABN0RQU6_9FLAO</name>
<comment type="caution">
    <text evidence="1">The sequence shown here is derived from an EMBL/GenBank/DDBJ whole genome shotgun (WGS) entry which is preliminary data.</text>
</comment>
<dbReference type="InterPro" id="IPR045607">
    <property type="entry name" value="DUF6452"/>
</dbReference>
<dbReference type="PROSITE" id="PS51257">
    <property type="entry name" value="PROKAR_LIPOPROTEIN"/>
    <property type="match status" value="1"/>
</dbReference>
<dbReference type="RefSeq" id="WP_034644574.1">
    <property type="nucleotide sequence ID" value="NZ_ARZX01000005.1"/>
</dbReference>
<sequence length="170" mass="18836">MKKIGILAAILLFTGFTSCEKDDICVDGDTALLIVNFYDFEAEEETEKAVTKLRVVGEGQDSPFDNEDSIDRTNLTTISIPLRANESTTTYNLISNSADNEDGDETGNTDTVTFNYATNEAYISRACGYVIHYNELTSTLTADAENWIKNVEVVETTVENIAVTHVKIYH</sequence>
<protein>
    <submittedName>
        <fullName evidence="1">Uncharacterized protein</fullName>
    </submittedName>
</protein>